<evidence type="ECO:0000313" key="2">
    <source>
        <dbReference type="Proteomes" id="UP000014204"/>
    </source>
</evidence>
<evidence type="ECO:0008006" key="3">
    <source>
        <dbReference type="Google" id="ProtNLM"/>
    </source>
</evidence>
<accession>R9KY49</accession>
<dbReference type="Proteomes" id="UP000014204">
    <property type="component" value="Unassembled WGS sequence"/>
</dbReference>
<sequence length="82" mass="8922">MARKLPPVYPNLAAEMTRDNVSREDIARVVGKTSECVGGWITGKSGEFPISGAIAVQATFWPTIPMCELFKRVEPEAEEVAA</sequence>
<gene>
    <name evidence="1" type="ORF">C811_01564</name>
</gene>
<protein>
    <recommendedName>
        <fullName evidence="3">HTH cro/C1-type domain-containing protein</fullName>
    </recommendedName>
</protein>
<comment type="caution">
    <text evidence="1">The sequence shown here is derived from an EMBL/GenBank/DDBJ whole genome shotgun (WGS) entry which is preliminary data.</text>
</comment>
<dbReference type="HOGENOM" id="CLU_188876_1_0_11"/>
<keyword evidence="2" id="KW-1185">Reference proteome</keyword>
<organism evidence="1 2">
    <name type="scientific">Adlercreutzia caecimuris B7</name>
    <dbReference type="NCBI Taxonomy" id="1235794"/>
    <lineage>
        <taxon>Bacteria</taxon>
        <taxon>Bacillati</taxon>
        <taxon>Actinomycetota</taxon>
        <taxon>Coriobacteriia</taxon>
        <taxon>Eggerthellales</taxon>
        <taxon>Eggerthellaceae</taxon>
        <taxon>Adlercreutzia</taxon>
    </lineage>
</organism>
<reference evidence="1 2" key="1">
    <citation type="submission" date="2013-04" db="EMBL/GenBank/DDBJ databases">
        <title>The Genome Sequence of Enterorhabdus caecimuris B7.</title>
        <authorList>
            <consortium name="The Broad Institute Genomics Platform"/>
            <consortium name="The Broad Institute Genome Sequencing Center for Infectious Disease"/>
            <person name="Earl A."/>
            <person name="Xavier R."/>
            <person name="Elson C."/>
            <person name="Duck W."/>
            <person name="Walker B."/>
            <person name="Young S."/>
            <person name="Zeng Q."/>
            <person name="Gargeya S."/>
            <person name="Fitzgerald M."/>
            <person name="Haas B."/>
            <person name="Abouelleil A."/>
            <person name="Allen A.W."/>
            <person name="Alvarado L."/>
            <person name="Arachchi H.M."/>
            <person name="Berlin A.M."/>
            <person name="Chapman S.B."/>
            <person name="Gainer-Dewar J."/>
            <person name="Goldberg J."/>
            <person name="Griggs A."/>
            <person name="Gujja S."/>
            <person name="Hansen M."/>
            <person name="Howarth C."/>
            <person name="Imamovic A."/>
            <person name="Ireland A."/>
            <person name="Larimer J."/>
            <person name="McCowan C."/>
            <person name="Murphy C."/>
            <person name="Pearson M."/>
            <person name="Poon T.W."/>
            <person name="Priest M."/>
            <person name="Roberts A."/>
            <person name="Saif S."/>
            <person name="Shea T."/>
            <person name="Sisk P."/>
            <person name="Sykes S."/>
            <person name="Wortman J."/>
            <person name="Nusbaum C."/>
            <person name="Birren B."/>
        </authorList>
    </citation>
    <scope>NUCLEOTIDE SEQUENCE [LARGE SCALE GENOMIC DNA]</scope>
    <source>
        <strain evidence="1 2">B7</strain>
    </source>
</reference>
<dbReference type="GeneID" id="82191036"/>
<dbReference type="EMBL" id="ASSY01000008">
    <property type="protein sequence ID" value="EOS51146.1"/>
    <property type="molecule type" value="Genomic_DNA"/>
</dbReference>
<proteinExistence type="predicted"/>
<dbReference type="RefSeq" id="WP_016309764.1">
    <property type="nucleotide sequence ID" value="NZ_KE159646.1"/>
</dbReference>
<dbReference type="AlphaFoldDB" id="R9KY49"/>
<name>R9KY49_9ACTN</name>
<evidence type="ECO:0000313" key="1">
    <source>
        <dbReference type="EMBL" id="EOS51146.1"/>
    </source>
</evidence>
<dbReference type="STRING" id="1235794.C811_01564"/>